<feature type="compositionally biased region" description="Acidic residues" evidence="1">
    <location>
        <begin position="50"/>
        <end position="68"/>
    </location>
</feature>
<dbReference type="EMBL" id="VUMB01000004">
    <property type="protein sequence ID" value="MSS39317.1"/>
    <property type="molecule type" value="Genomic_DNA"/>
</dbReference>
<accession>A0A844F7S2</accession>
<organism evidence="4 5">
    <name type="scientific">Clostridium scindens (strain JCM 10418 / VPI 12708)</name>
    <dbReference type="NCBI Taxonomy" id="29347"/>
    <lineage>
        <taxon>Bacteria</taxon>
        <taxon>Bacillati</taxon>
        <taxon>Bacillota</taxon>
        <taxon>Clostridia</taxon>
        <taxon>Lachnospirales</taxon>
        <taxon>Lachnospiraceae</taxon>
    </lineage>
</organism>
<dbReference type="PROSITE" id="PS51257">
    <property type="entry name" value="PROKAR_LIPOPROTEIN"/>
    <property type="match status" value="1"/>
</dbReference>
<feature type="compositionally biased region" description="Basic and acidic residues" evidence="1">
    <location>
        <begin position="32"/>
        <end position="49"/>
    </location>
</feature>
<feature type="signal peptide" evidence="2">
    <location>
        <begin position="1"/>
        <end position="26"/>
    </location>
</feature>
<name>A0A844F7S2_CLOSV</name>
<protein>
    <submittedName>
        <fullName evidence="4">GerMN domain-containing protein</fullName>
    </submittedName>
</protein>
<evidence type="ECO:0000256" key="1">
    <source>
        <dbReference type="SAM" id="MobiDB-lite"/>
    </source>
</evidence>
<gene>
    <name evidence="4" type="ORF">FYJ37_02820</name>
</gene>
<dbReference type="AlphaFoldDB" id="A0A844F7S2"/>
<evidence type="ECO:0000259" key="3">
    <source>
        <dbReference type="SMART" id="SM00909"/>
    </source>
</evidence>
<evidence type="ECO:0000313" key="5">
    <source>
        <dbReference type="Proteomes" id="UP000462363"/>
    </source>
</evidence>
<dbReference type="Pfam" id="PF10646">
    <property type="entry name" value="Germane"/>
    <property type="match status" value="1"/>
</dbReference>
<proteinExistence type="predicted"/>
<comment type="caution">
    <text evidence="4">The sequence shown here is derived from an EMBL/GenBank/DDBJ whole genome shotgun (WGS) entry which is preliminary data.</text>
</comment>
<dbReference type="Proteomes" id="UP000462363">
    <property type="component" value="Unassembled WGS sequence"/>
</dbReference>
<dbReference type="RefSeq" id="WP_154322809.1">
    <property type="nucleotide sequence ID" value="NZ_CAMDTP010000016.1"/>
</dbReference>
<reference evidence="4 5" key="1">
    <citation type="submission" date="2019-08" db="EMBL/GenBank/DDBJ databases">
        <title>In-depth cultivation of the pig gut microbiome towards novel bacterial diversity and tailored functional studies.</title>
        <authorList>
            <person name="Wylensek D."/>
            <person name="Hitch T.C.A."/>
            <person name="Clavel T."/>
        </authorList>
    </citation>
    <scope>NUCLEOTIDE SEQUENCE [LARGE SCALE GENOMIC DNA]</scope>
    <source>
        <strain evidence="4 5">BL-389-WT-3D</strain>
    </source>
</reference>
<dbReference type="InterPro" id="IPR019606">
    <property type="entry name" value="GerMN"/>
</dbReference>
<sequence length="197" mass="21765">MKKSVKVMIGLLMIGLLMMGCSNTSSEDEDKSEEKEAQELQIDDKKDDEQQLELEDESEDPNGDEDENAVSAVQKAVIYSPKENADGFVMEESETTEMTPEYLIGQLIEKNVIPSGVEVVSFEETQNDGEKALLLDLSSEFATFLQPMGTTGEYVAIGSICNTFLDTYECEGIQITVEGEVLTTGHAEYPGYLTKFD</sequence>
<feature type="domain" description="GerMN" evidence="3">
    <location>
        <begin position="100"/>
        <end position="186"/>
    </location>
</feature>
<evidence type="ECO:0000313" key="4">
    <source>
        <dbReference type="EMBL" id="MSS39317.1"/>
    </source>
</evidence>
<feature type="region of interest" description="Disordered" evidence="1">
    <location>
        <begin position="22"/>
        <end position="68"/>
    </location>
</feature>
<keyword evidence="2" id="KW-0732">Signal</keyword>
<feature type="chain" id="PRO_5032308448" evidence="2">
    <location>
        <begin position="27"/>
        <end position="197"/>
    </location>
</feature>
<dbReference type="SMART" id="SM00909">
    <property type="entry name" value="Germane"/>
    <property type="match status" value="1"/>
</dbReference>
<evidence type="ECO:0000256" key="2">
    <source>
        <dbReference type="SAM" id="SignalP"/>
    </source>
</evidence>